<dbReference type="OrthoDB" id="4158087at2759"/>
<dbReference type="RefSeq" id="XP_024748271.1">
    <property type="nucleotide sequence ID" value="XM_024893551.1"/>
</dbReference>
<evidence type="ECO:0000313" key="3">
    <source>
        <dbReference type="Proteomes" id="UP000241546"/>
    </source>
</evidence>
<gene>
    <name evidence="2" type="ORF">BBK36DRAFT_1142874</name>
</gene>
<protein>
    <recommendedName>
        <fullName evidence="4">Transcription factor domain-containing protein</fullName>
    </recommendedName>
</protein>
<evidence type="ECO:0000313" key="2">
    <source>
        <dbReference type="EMBL" id="PTB64951.1"/>
    </source>
</evidence>
<keyword evidence="3" id="KW-1185">Reference proteome</keyword>
<evidence type="ECO:0008006" key="4">
    <source>
        <dbReference type="Google" id="ProtNLM"/>
    </source>
</evidence>
<dbReference type="AlphaFoldDB" id="A0A2T4B6W6"/>
<dbReference type="Pfam" id="PF11951">
    <property type="entry name" value="Fungal_trans_2"/>
    <property type="match status" value="1"/>
</dbReference>
<dbReference type="GeneID" id="36601669"/>
<keyword evidence="1" id="KW-0539">Nucleus</keyword>
<accession>A0A2T4B6W6</accession>
<sequence>MLRLSGLFVQLTTQMRFLLHHFLNHRSKTLCSVTAETGWLKYALQDEALFTTTLYHWTAINYSFLPQQLQSEQHLLQLKAAALRLLALHLPVASNGTNGDGKIVDDAVVATVACLANVNLLHGDSDEAEIHFQALRAMIRSRKGVHRTMSLKACLLVLSDGKVPRKLTGIRDTQLER</sequence>
<dbReference type="InterPro" id="IPR021858">
    <property type="entry name" value="Fun_TF"/>
</dbReference>
<organism evidence="2 3">
    <name type="scientific">Trichoderma citrinoviride</name>
    <dbReference type="NCBI Taxonomy" id="58853"/>
    <lineage>
        <taxon>Eukaryota</taxon>
        <taxon>Fungi</taxon>
        <taxon>Dikarya</taxon>
        <taxon>Ascomycota</taxon>
        <taxon>Pezizomycotina</taxon>
        <taxon>Sordariomycetes</taxon>
        <taxon>Hypocreomycetidae</taxon>
        <taxon>Hypocreales</taxon>
        <taxon>Hypocreaceae</taxon>
        <taxon>Trichoderma</taxon>
    </lineage>
</organism>
<dbReference type="PANTHER" id="PTHR37540">
    <property type="entry name" value="TRANSCRIPTION FACTOR (ACR-2), PUTATIVE-RELATED-RELATED"/>
    <property type="match status" value="1"/>
</dbReference>
<dbReference type="Proteomes" id="UP000241546">
    <property type="component" value="Unassembled WGS sequence"/>
</dbReference>
<dbReference type="EMBL" id="KZ680216">
    <property type="protein sequence ID" value="PTB64951.1"/>
    <property type="molecule type" value="Genomic_DNA"/>
</dbReference>
<proteinExistence type="predicted"/>
<dbReference type="PANTHER" id="PTHR37540:SF5">
    <property type="entry name" value="TRANSCRIPTION FACTOR DOMAIN-CONTAINING PROTEIN"/>
    <property type="match status" value="1"/>
</dbReference>
<name>A0A2T4B6W6_9HYPO</name>
<evidence type="ECO:0000256" key="1">
    <source>
        <dbReference type="ARBA" id="ARBA00023242"/>
    </source>
</evidence>
<reference evidence="3" key="1">
    <citation type="submission" date="2016-07" db="EMBL/GenBank/DDBJ databases">
        <title>Multiple horizontal gene transfer events from other fungi enriched the ability of initially mycotrophic Trichoderma (Ascomycota) to feed on dead plant biomass.</title>
        <authorList>
            <consortium name="DOE Joint Genome Institute"/>
            <person name="Atanasova L."/>
            <person name="Chenthamara K."/>
            <person name="Zhang J."/>
            <person name="Grujic M."/>
            <person name="Henrissat B."/>
            <person name="Kuo A."/>
            <person name="Aerts A."/>
            <person name="Salamov A."/>
            <person name="Lipzen A."/>
            <person name="Labutti K."/>
            <person name="Barry K."/>
            <person name="Miao Y."/>
            <person name="Rahimi M.J."/>
            <person name="Shen Q."/>
            <person name="Grigoriev I.V."/>
            <person name="Kubicek C.P."/>
            <person name="Druzhinina I.S."/>
        </authorList>
    </citation>
    <scope>NUCLEOTIDE SEQUENCE [LARGE SCALE GENOMIC DNA]</scope>
    <source>
        <strain evidence="3">TUCIM 6016</strain>
    </source>
</reference>